<feature type="region of interest" description="Disordered" evidence="19">
    <location>
        <begin position="594"/>
        <end position="651"/>
    </location>
</feature>
<dbReference type="GO" id="GO:0016459">
    <property type="term" value="C:myosin complex"/>
    <property type="evidence" value="ECO:0007669"/>
    <property type="project" value="UniProtKB-KW"/>
</dbReference>
<name>A0A9P4M833_9PEZI</name>
<comment type="caution">
    <text evidence="25">The sequence shown here is derived from an EMBL/GenBank/DDBJ whole genome shotgun (WGS) entry which is preliminary data.</text>
</comment>
<dbReference type="InterPro" id="IPR029044">
    <property type="entry name" value="Nucleotide-diphossugar_trans"/>
</dbReference>
<feature type="transmembrane region" description="Helical" evidence="20">
    <location>
        <begin position="937"/>
        <end position="957"/>
    </location>
</feature>
<evidence type="ECO:0000259" key="23">
    <source>
        <dbReference type="PROSITE" id="PS51456"/>
    </source>
</evidence>
<keyword evidence="11 20" id="KW-0472">Membrane</keyword>
<proteinExistence type="inferred from homology"/>
<evidence type="ECO:0000256" key="9">
    <source>
        <dbReference type="ARBA" id="ARBA00022989"/>
    </source>
</evidence>
<feature type="domain" description="Myosin motor" evidence="23">
    <location>
        <begin position="1"/>
        <end position="784"/>
    </location>
</feature>
<evidence type="ECO:0000256" key="5">
    <source>
        <dbReference type="ARBA" id="ARBA00022679"/>
    </source>
</evidence>
<dbReference type="PANTHER" id="PTHR22914:SF45">
    <property type="entry name" value="CHITIN SYNTHASE"/>
    <property type="match status" value="1"/>
</dbReference>
<comment type="caution">
    <text evidence="18">Lacks conserved residue(s) required for the propagation of feature annotation.</text>
</comment>
<evidence type="ECO:0000256" key="2">
    <source>
        <dbReference type="ARBA" id="ARBA00012543"/>
    </source>
</evidence>
<keyword evidence="14 18" id="KW-0009">Actin-binding</keyword>
<comment type="similarity">
    <text evidence="15">In the C-terminal section; belongs to the chitin synthase family. Class V subfamily.</text>
</comment>
<dbReference type="InterPro" id="IPR036037">
    <property type="entry name" value="MYSc_Myo17"/>
</dbReference>
<feature type="region of interest" description="Disordered" evidence="19">
    <location>
        <begin position="1753"/>
        <end position="1779"/>
    </location>
</feature>
<dbReference type="GO" id="GO:0003779">
    <property type="term" value="F:actin binding"/>
    <property type="evidence" value="ECO:0007669"/>
    <property type="project" value="UniProtKB-KW"/>
</dbReference>
<evidence type="ECO:0000256" key="13">
    <source>
        <dbReference type="ARBA" id="ARBA00023180"/>
    </source>
</evidence>
<evidence type="ECO:0000256" key="8">
    <source>
        <dbReference type="ARBA" id="ARBA00022840"/>
    </source>
</evidence>
<dbReference type="SMART" id="SM01117">
    <property type="entry name" value="Cyt-b5"/>
    <property type="match status" value="2"/>
</dbReference>
<evidence type="ECO:0000313" key="26">
    <source>
        <dbReference type="Proteomes" id="UP000799772"/>
    </source>
</evidence>
<dbReference type="EMBL" id="ML978123">
    <property type="protein sequence ID" value="KAF2101158.1"/>
    <property type="molecule type" value="Genomic_DNA"/>
</dbReference>
<dbReference type="Pfam" id="PF00063">
    <property type="entry name" value="Myosin_head"/>
    <property type="match status" value="1"/>
</dbReference>
<keyword evidence="13" id="KW-0325">Glycoprotein</keyword>
<evidence type="ECO:0000256" key="10">
    <source>
        <dbReference type="ARBA" id="ARBA00023123"/>
    </source>
</evidence>
<comment type="subcellular location">
    <subcellularLocation>
        <location evidence="1">Cell membrane</location>
        <topology evidence="1">Multi-pass membrane protein</topology>
    </subcellularLocation>
</comment>
<dbReference type="InterPro" id="IPR000595">
    <property type="entry name" value="cNMP-bd_dom"/>
</dbReference>
<keyword evidence="4" id="KW-0328">Glycosyltransferase</keyword>
<keyword evidence="9 20" id="KW-1133">Transmembrane helix</keyword>
<feature type="transmembrane region" description="Helical" evidence="20">
    <location>
        <begin position="1631"/>
        <end position="1652"/>
    </location>
</feature>
<dbReference type="GO" id="GO:0004100">
    <property type="term" value="F:chitin synthase activity"/>
    <property type="evidence" value="ECO:0007669"/>
    <property type="project" value="UniProtKB-EC"/>
</dbReference>
<dbReference type="EC" id="2.4.1.16" evidence="2"/>
<dbReference type="GO" id="GO:0006031">
    <property type="term" value="P:chitin biosynthetic process"/>
    <property type="evidence" value="ECO:0007669"/>
    <property type="project" value="TreeGrafter"/>
</dbReference>
<evidence type="ECO:0000256" key="17">
    <source>
        <dbReference type="ARBA" id="ARBA00049510"/>
    </source>
</evidence>
<dbReference type="InterPro" id="IPR004835">
    <property type="entry name" value="Chitin_synth"/>
</dbReference>
<feature type="transmembrane region" description="Helical" evidence="20">
    <location>
        <begin position="1604"/>
        <end position="1625"/>
    </location>
</feature>
<dbReference type="Gene3D" id="1.20.58.530">
    <property type="match status" value="1"/>
</dbReference>
<gene>
    <name evidence="25" type="ORF">NA57DRAFT_34116</name>
</gene>
<dbReference type="SUPFAM" id="SSF53448">
    <property type="entry name" value="Nucleotide-diphospho-sugar transferases"/>
    <property type="match status" value="1"/>
</dbReference>
<dbReference type="PROSITE" id="PS50042">
    <property type="entry name" value="CNMP_BINDING_3"/>
    <property type="match status" value="1"/>
</dbReference>
<comment type="catalytic activity">
    <reaction evidence="17">
        <text>[(1-&gt;4)-N-acetyl-beta-D-glucosaminyl](n) + UDP-N-acetyl-alpha-D-glucosamine = [(1-&gt;4)-N-acetyl-beta-D-glucosaminyl](n+1) + UDP + H(+)</text>
        <dbReference type="Rhea" id="RHEA:16637"/>
        <dbReference type="Rhea" id="RHEA-COMP:9593"/>
        <dbReference type="Rhea" id="RHEA-COMP:9595"/>
        <dbReference type="ChEBI" id="CHEBI:15378"/>
        <dbReference type="ChEBI" id="CHEBI:17029"/>
        <dbReference type="ChEBI" id="CHEBI:57705"/>
        <dbReference type="ChEBI" id="CHEBI:58223"/>
        <dbReference type="EC" id="2.4.1.16"/>
    </reaction>
    <physiologicalReaction direction="left-to-right" evidence="17">
        <dbReference type="Rhea" id="RHEA:16638"/>
    </physiologicalReaction>
</comment>
<evidence type="ECO:0000256" key="16">
    <source>
        <dbReference type="ARBA" id="ARBA00046342"/>
    </source>
</evidence>
<evidence type="ECO:0000256" key="6">
    <source>
        <dbReference type="ARBA" id="ARBA00022692"/>
    </source>
</evidence>
<keyword evidence="3" id="KW-1003">Cell membrane</keyword>
<sequence>MSLSGPPQHAQASLPSLPAHLQSDTHLTAHLASRFHAHLPISRLSSQAIIAINNYSSSTKSANGEPDESGYGATRELASRVWARLGHRAENQAILFLGESGSGKTTLRSHALSNILTYSSTPLSQKLSYASFVFDSLTTTKSATTLTASKAGLFFELQYDTATSMAPTLVGGKLLDHRLERSRVASVPTGERNFHIFYYLLAGTSVAEKAHLALNNPGAITMDAGNRTSMGGKRWRYLGHPTQMKIGINDAQQFQDFKTALRKLEFPRTDIAEICQVLAAILHLGQLDFTTEKSTTPQADDSGGYSHEGGQDVTVVKNKEELEAVAAFLGLTPADLERSLGNKSRTIHRERVTVMLDPRGARENADELARTLYTLLVAYVTETINQKICAPEDSVQNTVSIVDFPGFAPQSSTGYTLDQLLNNAANEGLYNFCLDSFFQHAADLLESEDVAIPITNYYDNSDAVKGLLKPSNGLLTILDDQMRRSKTDMQLVETLRKRFDGRNPAIEVSPATVVAPGTNFSTPNAAAFFKVKHFAGEVDYPTEGLLEQNAEVISGDLLNLIRTTHSDFIRDLFGQKALNTVSHPQERSAIVQASVSSKPMRMPSMSRKKFQQLQRSGTKRKLFGQDEDTLSNISDESKPGRGGKTTPGSEQGVSAQYLSSLTNIIKSLNAANMNSYFVFCLKPNDRKIANQFDSKCVRTQVQTFGIAEISQRLRNADFSVFLPFNEFLGLAEGETVIVGSEKEKAEMILDERRWPGNEARVGTTGVFLSERVWLDIANLPALPAPGAQSRYMGAGSSEDVNDDAFLSPGMPGKTDSRLRLIDHSQTATPGSFYNNDVKGAEYFGSKEIDLRSEAGASALNGGDMFRGLDTKEQMAEKTQESKMDVVDEHPISGSRKRWVFIVYLMTFFIPEFLIRYVGKMTRKDVRVAWREKVAINFLIWLSCAFVLFFMIGLPELICPTQHVFSQQELSSHNGKSGHNSYVAMRGIVYDLGAFMPVHYPNIVPESALKKYAGTDATNIFPVQVSALCNGVTGSVDDAVQLNYKNSNYTNSGNLISTTDNNAKYHDFRWFTNDSRPDWWWEQQIYLKANYMKGRIGFSPTYLKTLASKQNAIAILNSRVYDLTDYVPGGRQPRYKAGEKPPAQAPDSDFMDPLVVQLFSGRAGQDISKYWQDLNLNADVKARQQVCLDNLFYVGDVDTRNSTQCQFAKYLLLAISIMLVSVIGFKFLAALQFGKRNIPENLDKFVMCTVPAYTEDEDSLRRAIDSLSRMRYDDKRKLLVVICDGMIIGQGNDRPTPRIVLDILGVSETVDPEPLSFESLGEGMKQHNMGKVYSGLYEVQGHIVPFLVIVKVGKPSEVSKPGNRGKRDSQMLLMRFLNRVHYNLPMTPLELEMHHQIRNIIGVNPTFYEFLFQIDADTVVAPDSATRMVSSFLHDTRIVGVCGETALTNAKASFITMMQVYEYYISHNLTKAFESLFGSITCLPGCFSMYRIRAAETGKPLFVSKEVVEAYSEIRVDTLHMKNLLHLGEDRYLTTLLLKFHSKYKTKYIFRAHAWTIAPDSWAVFMSQRRRWINSTVHNLIELIPLQQLCGFCCFSMRFVVFLDLLSTVVQPVIVGYIAYLIVLLVRDSSVVPITAFILLGAIYGLQAIIFILRRKWEMIGWMIIYILATPVFSCGLPLFAFWHMDDFSWGNTRVVTGEKGQKVIVSDEGKFDPKSIPKKKWEEYQAELWEAQTARDDRSEVSGISYGTRSFAGYGPPGGRSPSEYGGGMGTPSRPMSQLDMPRFNSGSRLSLANSQYMHGYGNENLEMHDMMNLPSDDAILAEIRDILRAADLMTVTKKSVKMELERRFGVALDAKKAYIGSATEAVISGQL</sequence>
<organism evidence="25 26">
    <name type="scientific">Rhizodiscina lignyota</name>
    <dbReference type="NCBI Taxonomy" id="1504668"/>
    <lineage>
        <taxon>Eukaryota</taxon>
        <taxon>Fungi</taxon>
        <taxon>Dikarya</taxon>
        <taxon>Ascomycota</taxon>
        <taxon>Pezizomycotina</taxon>
        <taxon>Dothideomycetes</taxon>
        <taxon>Pleosporomycetidae</taxon>
        <taxon>Aulographales</taxon>
        <taxon>Rhizodiscinaceae</taxon>
        <taxon>Rhizodiscina</taxon>
    </lineage>
</organism>
<dbReference type="GO" id="GO:0005524">
    <property type="term" value="F:ATP binding"/>
    <property type="evidence" value="ECO:0007669"/>
    <property type="project" value="UniProtKB-UniRule"/>
</dbReference>
<dbReference type="CDD" id="cd14879">
    <property type="entry name" value="MYSc_Myo17"/>
    <property type="match status" value="1"/>
</dbReference>
<feature type="transmembrane region" description="Helical" evidence="20">
    <location>
        <begin position="1659"/>
        <end position="1682"/>
    </location>
</feature>
<evidence type="ECO:0000256" key="7">
    <source>
        <dbReference type="ARBA" id="ARBA00022741"/>
    </source>
</evidence>
<dbReference type="Pfam" id="PF08766">
    <property type="entry name" value="DEK_C"/>
    <property type="match status" value="1"/>
</dbReference>
<evidence type="ECO:0000259" key="22">
    <source>
        <dbReference type="PROSITE" id="PS50255"/>
    </source>
</evidence>
<evidence type="ECO:0000256" key="14">
    <source>
        <dbReference type="ARBA" id="ARBA00023203"/>
    </source>
</evidence>
<dbReference type="SMART" id="SM00242">
    <property type="entry name" value="MYSc"/>
    <property type="match status" value="1"/>
</dbReference>
<dbReference type="FunFam" id="1.10.10.820:FF:000012">
    <property type="entry name" value="Chitin synthase ChsE"/>
    <property type="match status" value="1"/>
</dbReference>
<dbReference type="GO" id="GO:0003774">
    <property type="term" value="F:cytoskeletal motor activity"/>
    <property type="evidence" value="ECO:0007669"/>
    <property type="project" value="UniProtKB-UniRule"/>
</dbReference>
<dbReference type="Pfam" id="PF03142">
    <property type="entry name" value="Chitin_synth_2"/>
    <property type="match status" value="1"/>
</dbReference>
<dbReference type="InterPro" id="IPR027417">
    <property type="entry name" value="P-loop_NTPase"/>
</dbReference>
<feature type="domain" description="DEK-C" evidence="24">
    <location>
        <begin position="1814"/>
        <end position="1869"/>
    </location>
</feature>
<dbReference type="FunFam" id="1.20.58.530:FF:000017">
    <property type="entry name" value="Chitin synthase ChsE"/>
    <property type="match status" value="1"/>
</dbReference>
<dbReference type="SUPFAM" id="SSF109715">
    <property type="entry name" value="DEK C-terminal domain"/>
    <property type="match status" value="1"/>
</dbReference>
<evidence type="ECO:0000256" key="1">
    <source>
        <dbReference type="ARBA" id="ARBA00004651"/>
    </source>
</evidence>
<dbReference type="InterPro" id="IPR036961">
    <property type="entry name" value="Kinesin_motor_dom_sf"/>
</dbReference>
<dbReference type="FunFam" id="3.40.850.10:FF:000055">
    <property type="entry name" value="Chitin synthase ChsE"/>
    <property type="match status" value="1"/>
</dbReference>
<evidence type="ECO:0000256" key="19">
    <source>
        <dbReference type="SAM" id="MobiDB-lite"/>
    </source>
</evidence>
<keyword evidence="12 18" id="KW-0505">Motor protein</keyword>
<dbReference type="InterPro" id="IPR036400">
    <property type="entry name" value="Cyt_B5-like_heme/steroid_sf"/>
</dbReference>
<dbReference type="Gene3D" id="1.20.120.720">
    <property type="entry name" value="Myosin VI head, motor domain, U50 subdomain"/>
    <property type="match status" value="1"/>
</dbReference>
<dbReference type="Gene3D" id="3.40.850.10">
    <property type="entry name" value="Kinesin motor domain"/>
    <property type="match status" value="1"/>
</dbReference>
<dbReference type="InterPro" id="IPR014876">
    <property type="entry name" value="DEK_C"/>
</dbReference>
<evidence type="ECO:0000256" key="11">
    <source>
        <dbReference type="ARBA" id="ARBA00023136"/>
    </source>
</evidence>
<dbReference type="InterPro" id="IPR001199">
    <property type="entry name" value="Cyt_B5-like_heme/steroid-bd"/>
</dbReference>
<dbReference type="InterPro" id="IPR001609">
    <property type="entry name" value="Myosin_head_motor_dom-like"/>
</dbReference>
<dbReference type="PANTHER" id="PTHR22914">
    <property type="entry name" value="CHITIN SYNTHASE"/>
    <property type="match status" value="1"/>
</dbReference>
<reference evidence="25" key="1">
    <citation type="journal article" date="2020" name="Stud. Mycol.">
        <title>101 Dothideomycetes genomes: a test case for predicting lifestyles and emergence of pathogens.</title>
        <authorList>
            <person name="Haridas S."/>
            <person name="Albert R."/>
            <person name="Binder M."/>
            <person name="Bloem J."/>
            <person name="Labutti K."/>
            <person name="Salamov A."/>
            <person name="Andreopoulos B."/>
            <person name="Baker S."/>
            <person name="Barry K."/>
            <person name="Bills G."/>
            <person name="Bluhm B."/>
            <person name="Cannon C."/>
            <person name="Castanera R."/>
            <person name="Culley D."/>
            <person name="Daum C."/>
            <person name="Ezra D."/>
            <person name="Gonzalez J."/>
            <person name="Henrissat B."/>
            <person name="Kuo A."/>
            <person name="Liang C."/>
            <person name="Lipzen A."/>
            <person name="Lutzoni F."/>
            <person name="Magnuson J."/>
            <person name="Mondo S."/>
            <person name="Nolan M."/>
            <person name="Ohm R."/>
            <person name="Pangilinan J."/>
            <person name="Park H.-J."/>
            <person name="Ramirez L."/>
            <person name="Alfaro M."/>
            <person name="Sun H."/>
            <person name="Tritt A."/>
            <person name="Yoshinaga Y."/>
            <person name="Zwiers L.-H."/>
            <person name="Turgeon B."/>
            <person name="Goodwin S."/>
            <person name="Spatafora J."/>
            <person name="Crous P."/>
            <person name="Grigoriev I."/>
        </authorList>
    </citation>
    <scope>NUCLEOTIDE SEQUENCE</scope>
    <source>
        <strain evidence="25">CBS 133067</strain>
    </source>
</reference>
<dbReference type="OrthoDB" id="370884at2759"/>
<dbReference type="SUPFAM" id="SSF52540">
    <property type="entry name" value="P-loop containing nucleoside triphosphate hydrolases"/>
    <property type="match status" value="1"/>
</dbReference>
<comment type="similarity">
    <text evidence="16">In the N-terminal section; belongs to the TRAFAC class myosin-kinesin ATPase superfamily. Myosin family.</text>
</comment>
<comment type="similarity">
    <text evidence="18">Belongs to the TRAFAC class myosin-kinesin ATPase superfamily. Myosin family.</text>
</comment>
<keyword evidence="10 18" id="KW-0518">Myosin</keyword>
<keyword evidence="6 20" id="KW-0812">Transmembrane</keyword>
<dbReference type="Proteomes" id="UP000799772">
    <property type="component" value="Unassembled WGS sequence"/>
</dbReference>
<dbReference type="GO" id="GO:0031505">
    <property type="term" value="P:fungal-type cell wall organization"/>
    <property type="evidence" value="ECO:0007669"/>
    <property type="project" value="TreeGrafter"/>
</dbReference>
<feature type="compositionally biased region" description="Low complexity" evidence="19">
    <location>
        <begin position="596"/>
        <end position="605"/>
    </location>
</feature>
<dbReference type="Gene3D" id="3.10.120.10">
    <property type="entry name" value="Cytochrome b5-like heme/steroid binding domain"/>
    <property type="match status" value="1"/>
</dbReference>
<dbReference type="GO" id="GO:0030428">
    <property type="term" value="C:cell septum"/>
    <property type="evidence" value="ECO:0007669"/>
    <property type="project" value="TreeGrafter"/>
</dbReference>
<keyword evidence="26" id="KW-1185">Reference proteome</keyword>
<evidence type="ECO:0000256" key="4">
    <source>
        <dbReference type="ARBA" id="ARBA00022676"/>
    </source>
</evidence>
<evidence type="ECO:0000256" key="18">
    <source>
        <dbReference type="PROSITE-ProRule" id="PRU00782"/>
    </source>
</evidence>
<dbReference type="Gene3D" id="1.10.10.60">
    <property type="entry name" value="Homeodomain-like"/>
    <property type="match status" value="1"/>
</dbReference>
<protein>
    <recommendedName>
        <fullName evidence="2">chitin synthase</fullName>
        <ecNumber evidence="2">2.4.1.16</ecNumber>
    </recommendedName>
</protein>
<dbReference type="PROSITE" id="PS51998">
    <property type="entry name" value="DEK_C"/>
    <property type="match status" value="1"/>
</dbReference>
<feature type="domain" description="Cytochrome b5 heme-binding" evidence="22">
    <location>
        <begin position="961"/>
        <end position="1020"/>
    </location>
</feature>
<dbReference type="SUPFAM" id="SSF55856">
    <property type="entry name" value="Cytochrome b5-like heme/steroid binding domain"/>
    <property type="match status" value="1"/>
</dbReference>
<dbReference type="Gene3D" id="1.10.10.820">
    <property type="match status" value="1"/>
</dbReference>
<keyword evidence="5" id="KW-0808">Transferase</keyword>
<dbReference type="Pfam" id="PF00173">
    <property type="entry name" value="Cyt-b5"/>
    <property type="match status" value="1"/>
</dbReference>
<evidence type="ECO:0000256" key="15">
    <source>
        <dbReference type="ARBA" id="ARBA00046327"/>
    </source>
</evidence>
<evidence type="ECO:0000256" key="12">
    <source>
        <dbReference type="ARBA" id="ARBA00023175"/>
    </source>
</evidence>
<evidence type="ECO:0000256" key="20">
    <source>
        <dbReference type="SAM" id="Phobius"/>
    </source>
</evidence>
<dbReference type="PROSITE" id="PS51456">
    <property type="entry name" value="MYOSIN_MOTOR"/>
    <property type="match status" value="1"/>
</dbReference>
<keyword evidence="7 18" id="KW-0547">Nucleotide-binding</keyword>
<evidence type="ECO:0000259" key="24">
    <source>
        <dbReference type="PROSITE" id="PS51998"/>
    </source>
</evidence>
<dbReference type="GO" id="GO:0005886">
    <property type="term" value="C:plasma membrane"/>
    <property type="evidence" value="ECO:0007669"/>
    <property type="project" value="UniProtKB-SubCell"/>
</dbReference>
<keyword evidence="8 18" id="KW-0067">ATP-binding</keyword>
<dbReference type="FunFam" id="3.10.120.10:FF:000019">
    <property type="entry name" value="Chitin synthase ChsE"/>
    <property type="match status" value="1"/>
</dbReference>
<dbReference type="PROSITE" id="PS50255">
    <property type="entry name" value="CYTOCHROME_B5_2"/>
    <property type="match status" value="1"/>
</dbReference>
<feature type="transmembrane region" description="Helical" evidence="20">
    <location>
        <begin position="1209"/>
        <end position="1228"/>
    </location>
</feature>
<feature type="binding site" evidence="18">
    <location>
        <begin position="98"/>
        <end position="105"/>
    </location>
    <ligand>
        <name>ATP</name>
        <dbReference type="ChEBI" id="CHEBI:30616"/>
    </ligand>
</feature>
<feature type="transmembrane region" description="Helical" evidence="20">
    <location>
        <begin position="898"/>
        <end position="917"/>
    </location>
</feature>
<evidence type="ECO:0000259" key="21">
    <source>
        <dbReference type="PROSITE" id="PS50042"/>
    </source>
</evidence>
<evidence type="ECO:0000313" key="25">
    <source>
        <dbReference type="EMBL" id="KAF2101158.1"/>
    </source>
</evidence>
<feature type="domain" description="Cyclic nucleotide-binding" evidence="21">
    <location>
        <begin position="571"/>
        <end position="613"/>
    </location>
</feature>
<evidence type="ECO:0000256" key="3">
    <source>
        <dbReference type="ARBA" id="ARBA00022475"/>
    </source>
</evidence>
<accession>A0A9P4M833</accession>